<dbReference type="GO" id="GO:0016301">
    <property type="term" value="F:kinase activity"/>
    <property type="evidence" value="ECO:0007669"/>
    <property type="project" value="UniProtKB-KW"/>
</dbReference>
<evidence type="ECO:0000313" key="1">
    <source>
        <dbReference type="EMBL" id="QTA89980.1"/>
    </source>
</evidence>
<proteinExistence type="predicted"/>
<keyword evidence="1" id="KW-0418">Kinase</keyword>
<protein>
    <submittedName>
        <fullName evidence="1">Cytidylate kinase-like family protein</fullName>
    </submittedName>
</protein>
<gene>
    <name evidence="1" type="ORF">dnm_060390</name>
</gene>
<dbReference type="AlphaFoldDB" id="A0A975BRZ4"/>
<accession>A0A975BRZ4</accession>
<dbReference type="KEGG" id="dmm:dnm_060390"/>
<sequence>MAVITIAREFGAGGKTLGTKVADKLGYTLIDEEIVEMVAKEANVSPDWVDSIAKETGSEGFLPRLIKKIGPYRKGYVGIAMEKNPGYIDGDLYISILHNIIPKIASQDNVIIIGRGGQYILSDHPNTYHFLMIAKLEHRITFMMENYNLNRKQAQIVVDKQDKRRLNLYRYFAKTDYNHPKLYHMVFNMDKVRMEEAVNTVVQLASGVSAS</sequence>
<dbReference type="InterPro" id="IPR027417">
    <property type="entry name" value="P-loop_NTPase"/>
</dbReference>
<dbReference type="Gene3D" id="3.40.50.300">
    <property type="entry name" value="P-loop containing nucleotide triphosphate hydrolases"/>
    <property type="match status" value="1"/>
</dbReference>
<evidence type="ECO:0000313" key="2">
    <source>
        <dbReference type="Proteomes" id="UP000663722"/>
    </source>
</evidence>
<organism evidence="1 2">
    <name type="scientific">Desulfonema magnum</name>
    <dbReference type="NCBI Taxonomy" id="45655"/>
    <lineage>
        <taxon>Bacteria</taxon>
        <taxon>Pseudomonadati</taxon>
        <taxon>Thermodesulfobacteriota</taxon>
        <taxon>Desulfobacteria</taxon>
        <taxon>Desulfobacterales</taxon>
        <taxon>Desulfococcaceae</taxon>
        <taxon>Desulfonema</taxon>
    </lineage>
</organism>
<reference evidence="1" key="1">
    <citation type="journal article" date="2021" name="Microb. Physiol.">
        <title>Proteogenomic Insights into the Physiology of Marine, Sulfate-Reducing, Filamentous Desulfonema limicola and Desulfonema magnum.</title>
        <authorList>
            <person name="Schnaars V."/>
            <person name="Wohlbrand L."/>
            <person name="Scheve S."/>
            <person name="Hinrichs C."/>
            <person name="Reinhardt R."/>
            <person name="Rabus R."/>
        </authorList>
    </citation>
    <scope>NUCLEOTIDE SEQUENCE</scope>
    <source>
        <strain evidence="1">4be13</strain>
    </source>
</reference>
<dbReference type="Pfam" id="PF13189">
    <property type="entry name" value="Cytidylate_kin2"/>
    <property type="match status" value="1"/>
</dbReference>
<dbReference type="EMBL" id="CP061800">
    <property type="protein sequence ID" value="QTA89980.1"/>
    <property type="molecule type" value="Genomic_DNA"/>
</dbReference>
<dbReference type="Proteomes" id="UP000663722">
    <property type="component" value="Chromosome"/>
</dbReference>
<name>A0A975BRZ4_9BACT</name>
<dbReference type="RefSeq" id="WP_207678377.1">
    <property type="nucleotide sequence ID" value="NZ_CP061800.1"/>
</dbReference>
<keyword evidence="1" id="KW-0808">Transferase</keyword>
<keyword evidence="2" id="KW-1185">Reference proteome</keyword>